<reference evidence="2" key="1">
    <citation type="submission" date="2020-11" db="EMBL/GenBank/DDBJ databases">
        <authorList>
            <person name="Tran Van P."/>
        </authorList>
    </citation>
    <scope>NUCLEOTIDE SEQUENCE</scope>
</reference>
<dbReference type="AlphaFoldDB" id="A0A7R9JBN5"/>
<evidence type="ECO:0000313" key="2">
    <source>
        <dbReference type="EMBL" id="CAD7576353.1"/>
    </source>
</evidence>
<dbReference type="EMBL" id="OE184132">
    <property type="protein sequence ID" value="CAD7576353.1"/>
    <property type="molecule type" value="Genomic_DNA"/>
</dbReference>
<feature type="compositionally biased region" description="Polar residues" evidence="1">
    <location>
        <begin position="13"/>
        <end position="22"/>
    </location>
</feature>
<sequence length="211" mass="22735">MKEKPPPVHPTEIRTSISPSSAVELNTTSTLANYATEDQDSNLNLPAISTLIYCERSALDHAATETYARADLAPRHPTVTRLRGGVFGPESVSHTSTQLPCSIAKKGIQLNALTHNQTEFVSLPDGGPQRFILSEKDERVFPESLQLSFLPLGLSILSWGDGITRSPDRLAPELEETSGAEPLCDTCLEHPQIAGSPPGLEMWAANGTDHG</sequence>
<evidence type="ECO:0000256" key="1">
    <source>
        <dbReference type="SAM" id="MobiDB-lite"/>
    </source>
</evidence>
<organism evidence="2">
    <name type="scientific">Timema californicum</name>
    <name type="common">California timema</name>
    <name type="synonym">Walking stick</name>
    <dbReference type="NCBI Taxonomy" id="61474"/>
    <lineage>
        <taxon>Eukaryota</taxon>
        <taxon>Metazoa</taxon>
        <taxon>Ecdysozoa</taxon>
        <taxon>Arthropoda</taxon>
        <taxon>Hexapoda</taxon>
        <taxon>Insecta</taxon>
        <taxon>Pterygota</taxon>
        <taxon>Neoptera</taxon>
        <taxon>Polyneoptera</taxon>
        <taxon>Phasmatodea</taxon>
        <taxon>Timematodea</taxon>
        <taxon>Timematoidea</taxon>
        <taxon>Timematidae</taxon>
        <taxon>Timema</taxon>
    </lineage>
</organism>
<protein>
    <submittedName>
        <fullName evidence="2">(California timema) hypothetical protein</fullName>
    </submittedName>
</protein>
<accession>A0A7R9JBN5</accession>
<name>A0A7R9JBN5_TIMCA</name>
<gene>
    <name evidence="2" type="ORF">TCMB3V08_LOCUS8923</name>
</gene>
<proteinExistence type="predicted"/>
<feature type="region of interest" description="Disordered" evidence="1">
    <location>
        <begin position="1"/>
        <end position="22"/>
    </location>
</feature>